<accession>A0A1H7ZKZ4</accession>
<protein>
    <submittedName>
        <fullName evidence="1">Uncharacterized protein</fullName>
    </submittedName>
</protein>
<reference evidence="1 2" key="1">
    <citation type="submission" date="2016-10" db="EMBL/GenBank/DDBJ databases">
        <authorList>
            <person name="de Groot N.N."/>
        </authorList>
    </citation>
    <scope>NUCLEOTIDE SEQUENCE [LARGE SCALE GENOMIC DNA]</scope>
    <source>
        <strain evidence="1 2">DSM 8423</strain>
    </source>
</reference>
<dbReference type="EMBL" id="FOBS01000024">
    <property type="protein sequence ID" value="SEM58614.1"/>
    <property type="molecule type" value="Genomic_DNA"/>
</dbReference>
<evidence type="ECO:0000313" key="2">
    <source>
        <dbReference type="Proteomes" id="UP000198744"/>
    </source>
</evidence>
<dbReference type="STRING" id="43775.SAMN04489760_12435"/>
<evidence type="ECO:0000313" key="1">
    <source>
        <dbReference type="EMBL" id="SEM58614.1"/>
    </source>
</evidence>
<sequence>MDDTALKIDLAGLRRNVEEASIQAQINNSEETGGRHV</sequence>
<gene>
    <name evidence="1" type="ORF">SAMN04489760_12435</name>
</gene>
<dbReference type="AlphaFoldDB" id="A0A1H7ZKZ4"/>
<keyword evidence="2" id="KW-1185">Reference proteome</keyword>
<dbReference type="Proteomes" id="UP000198744">
    <property type="component" value="Unassembled WGS sequence"/>
</dbReference>
<name>A0A1H7ZKZ4_9BACT</name>
<organism evidence="1 2">
    <name type="scientific">Syntrophus gentianae</name>
    <dbReference type="NCBI Taxonomy" id="43775"/>
    <lineage>
        <taxon>Bacteria</taxon>
        <taxon>Pseudomonadati</taxon>
        <taxon>Thermodesulfobacteriota</taxon>
        <taxon>Syntrophia</taxon>
        <taxon>Syntrophales</taxon>
        <taxon>Syntrophaceae</taxon>
        <taxon>Syntrophus</taxon>
    </lineage>
</organism>
<proteinExistence type="predicted"/>